<dbReference type="OrthoDB" id="9802227at2"/>
<dbReference type="Gene3D" id="3.40.50.2020">
    <property type="match status" value="1"/>
</dbReference>
<dbReference type="InterPro" id="IPR050137">
    <property type="entry name" value="PyrR_bifunctional"/>
</dbReference>
<dbReference type="HAMAP" id="MF_01219">
    <property type="entry name" value="PyrR"/>
    <property type="match status" value="1"/>
</dbReference>
<evidence type="ECO:0000256" key="4">
    <source>
        <dbReference type="HAMAP-Rule" id="MF_01219"/>
    </source>
</evidence>
<evidence type="ECO:0000313" key="6">
    <source>
        <dbReference type="EMBL" id="SLM30456.1"/>
    </source>
</evidence>
<keyword evidence="2 4" id="KW-0805">Transcription regulation</keyword>
<gene>
    <name evidence="4 6" type="primary">pyrR</name>
    <name evidence="6" type="ORF">MTBBW1_2270007</name>
</gene>
<dbReference type="AlphaFoldDB" id="A0A1W1HDE1"/>
<dbReference type="Pfam" id="PF00156">
    <property type="entry name" value="Pribosyltran"/>
    <property type="match status" value="1"/>
</dbReference>
<keyword evidence="4 6" id="KW-0328">Glycosyltransferase</keyword>
<dbReference type="PANTHER" id="PTHR11608:SF0">
    <property type="entry name" value="BIFUNCTIONAL PROTEIN PYRR"/>
    <property type="match status" value="1"/>
</dbReference>
<dbReference type="FunFam" id="3.40.50.2020:FF:000020">
    <property type="entry name" value="Bifunctional protein PyrR"/>
    <property type="match status" value="1"/>
</dbReference>
<feature type="short sequence motif" description="PRPP-binding" evidence="4">
    <location>
        <begin position="98"/>
        <end position="110"/>
    </location>
</feature>
<comment type="catalytic activity">
    <reaction evidence="4">
        <text>UMP + diphosphate = 5-phospho-alpha-D-ribose 1-diphosphate + uracil</text>
        <dbReference type="Rhea" id="RHEA:13017"/>
        <dbReference type="ChEBI" id="CHEBI:17568"/>
        <dbReference type="ChEBI" id="CHEBI:33019"/>
        <dbReference type="ChEBI" id="CHEBI:57865"/>
        <dbReference type="ChEBI" id="CHEBI:58017"/>
        <dbReference type="EC" id="2.4.2.9"/>
    </reaction>
</comment>
<dbReference type="NCBIfam" id="NF003545">
    <property type="entry name" value="PRK05205.1-1"/>
    <property type="match status" value="1"/>
</dbReference>
<dbReference type="Proteomes" id="UP000191931">
    <property type="component" value="Unassembled WGS sequence"/>
</dbReference>
<comment type="function">
    <text evidence="4">Regulates the transcription of the pyrimidine nucleotide (pyr) operon in response to exogenous pyrimidines.</text>
</comment>
<dbReference type="InterPro" id="IPR029057">
    <property type="entry name" value="PRTase-like"/>
</dbReference>
<dbReference type="GO" id="GO:0006355">
    <property type="term" value="P:regulation of DNA-templated transcription"/>
    <property type="evidence" value="ECO:0007669"/>
    <property type="project" value="UniProtKB-UniRule"/>
</dbReference>
<evidence type="ECO:0000256" key="2">
    <source>
        <dbReference type="ARBA" id="ARBA00023015"/>
    </source>
</evidence>
<proteinExistence type="inferred from homology"/>
<evidence type="ECO:0000313" key="7">
    <source>
        <dbReference type="Proteomes" id="UP000191931"/>
    </source>
</evidence>
<dbReference type="PANTHER" id="PTHR11608">
    <property type="entry name" value="BIFUNCTIONAL PROTEIN PYRR"/>
    <property type="match status" value="1"/>
</dbReference>
<feature type="domain" description="Phosphoribosyltransferase" evidence="5">
    <location>
        <begin position="3"/>
        <end position="156"/>
    </location>
</feature>
<dbReference type="InterPro" id="IPR023050">
    <property type="entry name" value="PyrR"/>
</dbReference>
<comment type="function">
    <text evidence="4">Also displays a weak uracil phosphoribosyltransferase activity which is not physiologically significant.</text>
</comment>
<dbReference type="SUPFAM" id="SSF53271">
    <property type="entry name" value="PRTase-like"/>
    <property type="match status" value="1"/>
</dbReference>
<comment type="similarity">
    <text evidence="1 4">Belongs to the purine/pyrimidine phosphoribosyltransferase family. PyrR subfamily.</text>
</comment>
<keyword evidence="3 4" id="KW-0804">Transcription</keyword>
<protein>
    <recommendedName>
        <fullName evidence="4">Bifunctional protein PyrR</fullName>
    </recommendedName>
    <domain>
        <recommendedName>
            <fullName evidence="4">Pyrimidine operon regulatory protein</fullName>
        </recommendedName>
    </domain>
    <domain>
        <recommendedName>
            <fullName evidence="4">Uracil phosphoribosyltransferase</fullName>
            <shortName evidence="4">UPRTase</shortName>
            <ecNumber evidence="4">2.4.2.9</ecNumber>
        </recommendedName>
    </domain>
</protein>
<dbReference type="GO" id="GO:0004845">
    <property type="term" value="F:uracil phosphoribosyltransferase activity"/>
    <property type="evidence" value="ECO:0007669"/>
    <property type="project" value="UniProtKB-UniRule"/>
</dbReference>
<dbReference type="STRING" id="1246637.MTBBW1_2270007"/>
<dbReference type="RefSeq" id="WP_080808466.1">
    <property type="nucleotide sequence ID" value="NZ_LT828561.1"/>
</dbReference>
<evidence type="ECO:0000256" key="1">
    <source>
        <dbReference type="ARBA" id="ARBA00005565"/>
    </source>
</evidence>
<keyword evidence="4 6" id="KW-0808">Transferase</keyword>
<reference evidence="6 7" key="1">
    <citation type="submission" date="2017-03" db="EMBL/GenBank/DDBJ databases">
        <authorList>
            <person name="Afonso C.L."/>
            <person name="Miller P.J."/>
            <person name="Scott M.A."/>
            <person name="Spackman E."/>
            <person name="Goraichik I."/>
            <person name="Dimitrov K.M."/>
            <person name="Suarez D.L."/>
            <person name="Swayne D.E."/>
        </authorList>
    </citation>
    <scope>NUCLEOTIDE SEQUENCE [LARGE SCALE GENOMIC DNA]</scope>
    <source>
        <strain evidence="6">PRJEB14757</strain>
    </source>
</reference>
<sequence length="178" mass="20448">MKQKNILSSQDMERAITRISYEIIEAHRGVENLALAGIVTRGDSLAKRLRTKIEQLEGEAIPVGSMDINLYRDDWTRISHHPIVRPSKISFSVDEKKIILVDDVLFTGRTIRAAMEALMDFGRPSRIELAVLVDRRDHRELPIQADYRGIRIETLHSDTINVLLSEHDGEDRVFVEYE</sequence>
<dbReference type="CDD" id="cd06223">
    <property type="entry name" value="PRTases_typeI"/>
    <property type="match status" value="1"/>
</dbReference>
<dbReference type="EC" id="2.4.2.9" evidence="4"/>
<accession>A0A1W1HDE1</accession>
<organism evidence="6 7">
    <name type="scientific">Desulfamplus magnetovallimortis</name>
    <dbReference type="NCBI Taxonomy" id="1246637"/>
    <lineage>
        <taxon>Bacteria</taxon>
        <taxon>Pseudomonadati</taxon>
        <taxon>Thermodesulfobacteriota</taxon>
        <taxon>Desulfobacteria</taxon>
        <taxon>Desulfobacterales</taxon>
        <taxon>Desulfobacteraceae</taxon>
        <taxon>Desulfamplus</taxon>
    </lineage>
</organism>
<evidence type="ECO:0000259" key="5">
    <source>
        <dbReference type="Pfam" id="PF00156"/>
    </source>
</evidence>
<name>A0A1W1HDE1_9BACT</name>
<dbReference type="EMBL" id="FWEV01000143">
    <property type="protein sequence ID" value="SLM30456.1"/>
    <property type="molecule type" value="Genomic_DNA"/>
</dbReference>
<dbReference type="InterPro" id="IPR000836">
    <property type="entry name" value="PRTase_dom"/>
</dbReference>
<evidence type="ECO:0000256" key="3">
    <source>
        <dbReference type="ARBA" id="ARBA00023163"/>
    </source>
</evidence>
<keyword evidence="7" id="KW-1185">Reference proteome</keyword>
<dbReference type="NCBIfam" id="NF003549">
    <property type="entry name" value="PRK05205.1-5"/>
    <property type="match status" value="1"/>
</dbReference>